<dbReference type="InterPro" id="IPR050987">
    <property type="entry name" value="AtrR-like"/>
</dbReference>
<protein>
    <recommendedName>
        <fullName evidence="7">Xylanolytic transcriptional activator regulatory domain-containing protein</fullName>
    </recommendedName>
</protein>
<evidence type="ECO:0000256" key="3">
    <source>
        <dbReference type="ARBA" id="ARBA00023125"/>
    </source>
</evidence>
<dbReference type="Pfam" id="PF04082">
    <property type="entry name" value="Fungal_trans"/>
    <property type="match status" value="1"/>
</dbReference>
<accession>A0A2N3N457</accession>
<evidence type="ECO:0000313" key="9">
    <source>
        <dbReference type="Proteomes" id="UP000233524"/>
    </source>
</evidence>
<keyword evidence="9" id="KW-1185">Reference proteome</keyword>
<feature type="region of interest" description="Disordered" evidence="6">
    <location>
        <begin position="35"/>
        <end position="64"/>
    </location>
</feature>
<dbReference type="SMART" id="SM00906">
    <property type="entry name" value="Fungal_trans"/>
    <property type="match status" value="1"/>
</dbReference>
<dbReference type="EMBL" id="NLAX01000701">
    <property type="protein sequence ID" value="PKS07208.1"/>
    <property type="molecule type" value="Genomic_DNA"/>
</dbReference>
<keyword evidence="2" id="KW-0805">Transcription regulation</keyword>
<dbReference type="OrthoDB" id="39175at2759"/>
<dbReference type="STRING" id="41688.A0A2N3N457"/>
<comment type="subcellular location">
    <subcellularLocation>
        <location evidence="1">Nucleus</location>
    </subcellularLocation>
</comment>
<dbReference type="InParanoid" id="A0A2N3N457"/>
<organism evidence="8 9">
    <name type="scientific">Lomentospora prolificans</name>
    <dbReference type="NCBI Taxonomy" id="41688"/>
    <lineage>
        <taxon>Eukaryota</taxon>
        <taxon>Fungi</taxon>
        <taxon>Dikarya</taxon>
        <taxon>Ascomycota</taxon>
        <taxon>Pezizomycotina</taxon>
        <taxon>Sordariomycetes</taxon>
        <taxon>Hypocreomycetidae</taxon>
        <taxon>Microascales</taxon>
        <taxon>Microascaceae</taxon>
        <taxon>Lomentospora</taxon>
    </lineage>
</organism>
<evidence type="ECO:0000256" key="6">
    <source>
        <dbReference type="SAM" id="MobiDB-lite"/>
    </source>
</evidence>
<evidence type="ECO:0000259" key="7">
    <source>
        <dbReference type="SMART" id="SM00906"/>
    </source>
</evidence>
<sequence>MTPEPSPPLSAGFSLKNNKTCDLCRARKVRCTVAERFSLSEKSPQPPASATRSDGSAEPANGLTPARHDVAQAKPPSLHVNDVAGGRASCAPERGSIPELHVDRLLAGAQTPGTSVAQQTSGDSVFVRHAGGRNSLTFFTDARLQSLSTCLGNTRVNELVGRIATIINSRVRRADPVYTAVRRRVQSPNLQLPDKALAASYIKRILSIFPPLRPCINVTHIRKKLTTICGSAVYFDRVHPVYPFLDRITFERTALGSDLEQILANSKPWACLYYSVLAIGCQYSHGGSFEPGKGEAWKLFVVAMAIFSDLVLLPDSLTALQAMTAMAIFGGSVSGLAIEHAILSEAARRAQNLATSGFSGQDMQTYQKTFWILYGLEKVSSFHFGRSSGFVDYDISCPIPYVPESIFGEFNWFLALIRHGRLLSRVYTSLFSAGVSSKPSSYHLDTIAQLREELEEWRKSLSDTGFQPKGTVRLQAVSGTQARSLALYVQYLYYSLCMTLARTALLHLPESSYPTLSSQRMKNTKTIIQCSRSILDLTALIEVEPYTPSLIVAAIPVTALFTLFDFVIHNPLQTDTWSNLALLEMVGGHFSRIEYSTGGSLPGSLVSEFSHIARDYVKEVQRRNGSMMGNPHAFQSPAIAPGFLSPRKSLLPGGTTEQPATKPDVPAVVQDDISMTDPQVMPRLPFAEGGVYAIPQGHHDGAILPGPPLPGTDVMGLFSYFTPDIDSMLYEDYVGS</sequence>
<evidence type="ECO:0000256" key="4">
    <source>
        <dbReference type="ARBA" id="ARBA00023163"/>
    </source>
</evidence>
<name>A0A2N3N457_9PEZI</name>
<proteinExistence type="predicted"/>
<dbReference type="Proteomes" id="UP000233524">
    <property type="component" value="Unassembled WGS sequence"/>
</dbReference>
<comment type="caution">
    <text evidence="8">The sequence shown here is derived from an EMBL/GenBank/DDBJ whole genome shotgun (WGS) entry which is preliminary data.</text>
</comment>
<dbReference type="InterPro" id="IPR007219">
    <property type="entry name" value="XnlR_reg_dom"/>
</dbReference>
<dbReference type="PANTHER" id="PTHR46910">
    <property type="entry name" value="TRANSCRIPTION FACTOR PDR1"/>
    <property type="match status" value="1"/>
</dbReference>
<dbReference type="CDD" id="cd12148">
    <property type="entry name" value="fungal_TF_MHR"/>
    <property type="match status" value="1"/>
</dbReference>
<dbReference type="GO" id="GO:0005634">
    <property type="term" value="C:nucleus"/>
    <property type="evidence" value="ECO:0007669"/>
    <property type="project" value="UniProtKB-SubCell"/>
</dbReference>
<dbReference type="VEuPathDB" id="FungiDB:jhhlp_005810"/>
<keyword evidence="4" id="KW-0804">Transcription</keyword>
<dbReference type="GO" id="GO:0003677">
    <property type="term" value="F:DNA binding"/>
    <property type="evidence" value="ECO:0007669"/>
    <property type="project" value="UniProtKB-KW"/>
</dbReference>
<keyword evidence="5" id="KW-0539">Nucleus</keyword>
<feature type="domain" description="Xylanolytic transcriptional activator regulatory" evidence="7">
    <location>
        <begin position="339"/>
        <end position="406"/>
    </location>
</feature>
<keyword evidence="3" id="KW-0238">DNA-binding</keyword>
<gene>
    <name evidence="8" type="ORF">jhhlp_005810</name>
</gene>
<reference evidence="8 9" key="1">
    <citation type="journal article" date="2017" name="G3 (Bethesda)">
        <title>First Draft Genome Sequence of the Pathogenic Fungus Lomentospora prolificans (Formerly Scedosporium prolificans).</title>
        <authorList>
            <person name="Luo R."/>
            <person name="Zimin A."/>
            <person name="Workman R."/>
            <person name="Fan Y."/>
            <person name="Pertea G."/>
            <person name="Grossman N."/>
            <person name="Wear M.P."/>
            <person name="Jia B."/>
            <person name="Miller H."/>
            <person name="Casadevall A."/>
            <person name="Timp W."/>
            <person name="Zhang S.X."/>
            <person name="Salzberg S.L."/>
        </authorList>
    </citation>
    <scope>NUCLEOTIDE SEQUENCE [LARGE SCALE GENOMIC DNA]</scope>
    <source>
        <strain evidence="8 9">JHH-5317</strain>
    </source>
</reference>
<evidence type="ECO:0000256" key="2">
    <source>
        <dbReference type="ARBA" id="ARBA00023015"/>
    </source>
</evidence>
<dbReference type="GO" id="GO:0003700">
    <property type="term" value="F:DNA-binding transcription factor activity"/>
    <property type="evidence" value="ECO:0007669"/>
    <property type="project" value="InterPro"/>
</dbReference>
<dbReference type="GO" id="GO:0008270">
    <property type="term" value="F:zinc ion binding"/>
    <property type="evidence" value="ECO:0007669"/>
    <property type="project" value="InterPro"/>
</dbReference>
<dbReference type="AlphaFoldDB" id="A0A2N3N457"/>
<dbReference type="GO" id="GO:0006351">
    <property type="term" value="P:DNA-templated transcription"/>
    <property type="evidence" value="ECO:0007669"/>
    <property type="project" value="InterPro"/>
</dbReference>
<feature type="compositionally biased region" description="Polar residues" evidence="6">
    <location>
        <begin position="40"/>
        <end position="54"/>
    </location>
</feature>
<evidence type="ECO:0000256" key="5">
    <source>
        <dbReference type="ARBA" id="ARBA00023242"/>
    </source>
</evidence>
<evidence type="ECO:0000256" key="1">
    <source>
        <dbReference type="ARBA" id="ARBA00004123"/>
    </source>
</evidence>
<evidence type="ECO:0000313" key="8">
    <source>
        <dbReference type="EMBL" id="PKS07208.1"/>
    </source>
</evidence>
<dbReference type="PANTHER" id="PTHR46910:SF37">
    <property type="entry name" value="ZN(II)2CYS6 TRANSCRIPTION FACTOR (EUROFUNG)"/>
    <property type="match status" value="1"/>
</dbReference>